<evidence type="ECO:0000256" key="5">
    <source>
        <dbReference type="ARBA" id="ARBA00022490"/>
    </source>
</evidence>
<dbReference type="GO" id="GO:0008180">
    <property type="term" value="C:COP9 signalosome"/>
    <property type="evidence" value="ECO:0007669"/>
    <property type="project" value="UniProtKB-KW"/>
</dbReference>
<dbReference type="PANTHER" id="PTHR10758">
    <property type="entry name" value="26S PROTEASOME NON-ATPASE REGULATORY SUBUNIT 3/COP9 SIGNALOSOME COMPLEX SUBUNIT 3"/>
    <property type="match status" value="1"/>
</dbReference>
<dbReference type="GO" id="GO:0006511">
    <property type="term" value="P:ubiquitin-dependent protein catabolic process"/>
    <property type="evidence" value="ECO:0007669"/>
    <property type="project" value="TreeGrafter"/>
</dbReference>
<protein>
    <recommendedName>
        <fullName evidence="4">COP9 signalosome complex subunit 3</fullName>
    </recommendedName>
</protein>
<evidence type="ECO:0000256" key="2">
    <source>
        <dbReference type="ARBA" id="ARBA00004496"/>
    </source>
</evidence>
<dbReference type="InterPro" id="IPR055089">
    <property type="entry name" value="COP9_N"/>
</dbReference>
<keyword evidence="5" id="KW-0963">Cytoplasm</keyword>
<feature type="domain" description="PCI" evidence="8">
    <location>
        <begin position="202"/>
        <end position="364"/>
    </location>
</feature>
<comment type="subcellular location">
    <subcellularLocation>
        <location evidence="2">Cytoplasm</location>
    </subcellularLocation>
    <subcellularLocation>
        <location evidence="1">Nucleus</location>
    </subcellularLocation>
</comment>
<dbReference type="AlphaFoldDB" id="A0AAD6VBL6"/>
<evidence type="ECO:0000259" key="8">
    <source>
        <dbReference type="PROSITE" id="PS50250"/>
    </source>
</evidence>
<dbReference type="Pfam" id="PF01399">
    <property type="entry name" value="PCI"/>
    <property type="match status" value="1"/>
</dbReference>
<comment type="similarity">
    <text evidence="3">Belongs to the CSN3 family.</text>
</comment>
<dbReference type="GO" id="GO:0005737">
    <property type="term" value="C:cytoplasm"/>
    <property type="evidence" value="ECO:0007669"/>
    <property type="project" value="UniProtKB-SubCell"/>
</dbReference>
<evidence type="ECO:0000256" key="4">
    <source>
        <dbReference type="ARBA" id="ARBA00014878"/>
    </source>
</evidence>
<evidence type="ECO:0000256" key="6">
    <source>
        <dbReference type="ARBA" id="ARBA00022790"/>
    </source>
</evidence>
<dbReference type="Pfam" id="PF22788">
    <property type="entry name" value="COP9_hel_rpt"/>
    <property type="match status" value="1"/>
</dbReference>
<sequence length="438" mass="48010">MAPDSLSLDRILHEITTTNNLQALNHTLKNGLPKESRETILSSPLAGGQDPLAILDLRQNTLGVLYIMSARLNATNAPVALDMVLSFCQTFLPEQARLAPERVTLLAKGIVRLASMHTMSWAVTPLYHLLNRYPHNLSYLTTIHPIFLQTCLVANQPTAALPILATPIANISTTLSDLTYNDNLIYHYLGGIILAVLKRWADAEEYFEICVTAPGAVPAALQLEAMKKLRLVQLISRGEVSPLPKYAHTALPRIFKNSIYHDLISAYPQNSERLCALLEKEKQTFSSDKNLGLVTQAIDRAPRWTLKKLTATYVTLGLADIARSVGIQSEDEVRALLLSMIETGDISAQISASGTVTFSDPPPEFTREEVDAVLLSAQTQSAHLEALEREMARSKDFMSKAIKAQDSGASWSAGMPEDEMYAHAMGGGGAWADEQMFA</sequence>
<evidence type="ECO:0000256" key="1">
    <source>
        <dbReference type="ARBA" id="ARBA00004123"/>
    </source>
</evidence>
<organism evidence="9 10">
    <name type="scientific">Mycena pura</name>
    <dbReference type="NCBI Taxonomy" id="153505"/>
    <lineage>
        <taxon>Eukaryota</taxon>
        <taxon>Fungi</taxon>
        <taxon>Dikarya</taxon>
        <taxon>Basidiomycota</taxon>
        <taxon>Agaricomycotina</taxon>
        <taxon>Agaricomycetes</taxon>
        <taxon>Agaricomycetidae</taxon>
        <taxon>Agaricales</taxon>
        <taxon>Marasmiineae</taxon>
        <taxon>Mycenaceae</taxon>
        <taxon>Mycena</taxon>
    </lineage>
</organism>
<gene>
    <name evidence="9" type="ORF">GGX14DRAFT_455661</name>
</gene>
<dbReference type="Proteomes" id="UP001219525">
    <property type="component" value="Unassembled WGS sequence"/>
</dbReference>
<keyword evidence="10" id="KW-1185">Reference proteome</keyword>
<dbReference type="InterPro" id="IPR000717">
    <property type="entry name" value="PCI_dom"/>
</dbReference>
<name>A0AAD6VBL6_9AGAR</name>
<proteinExistence type="inferred from homology"/>
<reference evidence="9" key="1">
    <citation type="submission" date="2023-03" db="EMBL/GenBank/DDBJ databases">
        <title>Massive genome expansion in bonnet fungi (Mycena s.s.) driven by repeated elements and novel gene families across ecological guilds.</title>
        <authorList>
            <consortium name="Lawrence Berkeley National Laboratory"/>
            <person name="Harder C.B."/>
            <person name="Miyauchi S."/>
            <person name="Viragh M."/>
            <person name="Kuo A."/>
            <person name="Thoen E."/>
            <person name="Andreopoulos B."/>
            <person name="Lu D."/>
            <person name="Skrede I."/>
            <person name="Drula E."/>
            <person name="Henrissat B."/>
            <person name="Morin E."/>
            <person name="Kohler A."/>
            <person name="Barry K."/>
            <person name="LaButti K."/>
            <person name="Morin E."/>
            <person name="Salamov A."/>
            <person name="Lipzen A."/>
            <person name="Mereny Z."/>
            <person name="Hegedus B."/>
            <person name="Baldrian P."/>
            <person name="Stursova M."/>
            <person name="Weitz H."/>
            <person name="Taylor A."/>
            <person name="Grigoriev I.V."/>
            <person name="Nagy L.G."/>
            <person name="Martin F."/>
            <person name="Kauserud H."/>
        </authorList>
    </citation>
    <scope>NUCLEOTIDE SEQUENCE</scope>
    <source>
        <strain evidence="9">9144</strain>
    </source>
</reference>
<dbReference type="PANTHER" id="PTHR10758:SF1">
    <property type="entry name" value="COP9 SIGNALOSOME COMPLEX SUBUNIT 3"/>
    <property type="match status" value="1"/>
</dbReference>
<comment type="caution">
    <text evidence="9">The sequence shown here is derived from an EMBL/GenBank/DDBJ whole genome shotgun (WGS) entry which is preliminary data.</text>
</comment>
<accession>A0AAD6VBL6</accession>
<evidence type="ECO:0000313" key="9">
    <source>
        <dbReference type="EMBL" id="KAJ7207529.1"/>
    </source>
</evidence>
<evidence type="ECO:0000256" key="7">
    <source>
        <dbReference type="ARBA" id="ARBA00023242"/>
    </source>
</evidence>
<evidence type="ECO:0000313" key="10">
    <source>
        <dbReference type="Proteomes" id="UP001219525"/>
    </source>
</evidence>
<keyword evidence="7" id="KW-0539">Nucleus</keyword>
<dbReference type="EMBL" id="JARJCW010000036">
    <property type="protein sequence ID" value="KAJ7207529.1"/>
    <property type="molecule type" value="Genomic_DNA"/>
</dbReference>
<evidence type="ECO:0000256" key="3">
    <source>
        <dbReference type="ARBA" id="ARBA00007084"/>
    </source>
</evidence>
<dbReference type="InterPro" id="IPR050756">
    <property type="entry name" value="CSN3"/>
</dbReference>
<keyword evidence="6" id="KW-0736">Signalosome</keyword>
<dbReference type="PROSITE" id="PS50250">
    <property type="entry name" value="PCI"/>
    <property type="match status" value="1"/>
</dbReference>